<protein>
    <recommendedName>
        <fullName evidence="3">O-acyltransferase WSD1 C-terminal domain-containing protein</fullName>
    </recommendedName>
</protein>
<evidence type="ECO:0000256" key="1">
    <source>
        <dbReference type="SAM" id="SignalP"/>
    </source>
</evidence>
<evidence type="ECO:0000313" key="2">
    <source>
        <dbReference type="EMBL" id="CAE0335116.1"/>
    </source>
</evidence>
<feature type="signal peptide" evidence="1">
    <location>
        <begin position="1"/>
        <end position="20"/>
    </location>
</feature>
<keyword evidence="1" id="KW-0732">Signal</keyword>
<organism evidence="2">
    <name type="scientific">Strombidium inclinatum</name>
    <dbReference type="NCBI Taxonomy" id="197538"/>
    <lineage>
        <taxon>Eukaryota</taxon>
        <taxon>Sar</taxon>
        <taxon>Alveolata</taxon>
        <taxon>Ciliophora</taxon>
        <taxon>Intramacronucleata</taxon>
        <taxon>Spirotrichea</taxon>
        <taxon>Oligotrichia</taxon>
        <taxon>Strombidiidae</taxon>
        <taxon>Strombidium</taxon>
    </lineage>
</organism>
<sequence length="122" mass="14034">MDKGWLTHNSALALLKLVLKVLPPWIVRWLIDDNCCRCTALFVFLKIDDEQKYLGRKVEAHDFYSLLPGDCCFSFMALLNHNALGVGLIVDTARISKPQVFLDIFLKKYESLMNSEVRKQTN</sequence>
<feature type="chain" id="PRO_5030566594" description="O-acyltransferase WSD1 C-terminal domain-containing protein" evidence="1">
    <location>
        <begin position="21"/>
        <end position="122"/>
    </location>
</feature>
<evidence type="ECO:0008006" key="3">
    <source>
        <dbReference type="Google" id="ProtNLM"/>
    </source>
</evidence>
<accession>A0A7S3N3G8</accession>
<gene>
    <name evidence="2" type="ORF">SINC0208_LOCUS15755</name>
</gene>
<dbReference type="EMBL" id="HBIH01039006">
    <property type="protein sequence ID" value="CAE0335116.1"/>
    <property type="molecule type" value="Transcribed_RNA"/>
</dbReference>
<dbReference type="AlphaFoldDB" id="A0A7S3N3G8"/>
<name>A0A7S3N3G8_9SPIT</name>
<reference evidence="2" key="1">
    <citation type="submission" date="2021-01" db="EMBL/GenBank/DDBJ databases">
        <authorList>
            <person name="Corre E."/>
            <person name="Pelletier E."/>
            <person name="Niang G."/>
            <person name="Scheremetjew M."/>
            <person name="Finn R."/>
            <person name="Kale V."/>
            <person name="Holt S."/>
            <person name="Cochrane G."/>
            <person name="Meng A."/>
            <person name="Brown T."/>
            <person name="Cohen L."/>
        </authorList>
    </citation>
    <scope>NUCLEOTIDE SEQUENCE</scope>
    <source>
        <strain evidence="2">S3</strain>
    </source>
</reference>
<proteinExistence type="predicted"/>